<dbReference type="Proteomes" id="UP000037035">
    <property type="component" value="Unassembled WGS sequence"/>
</dbReference>
<dbReference type="EMBL" id="LAVV01002355">
    <property type="protein sequence ID" value="KNZ62880.1"/>
    <property type="molecule type" value="Genomic_DNA"/>
</dbReference>
<evidence type="ECO:0000313" key="2">
    <source>
        <dbReference type="EMBL" id="KNZ62880.1"/>
    </source>
</evidence>
<accession>A0A0L6VRR9</accession>
<keyword evidence="3" id="KW-1185">Reference proteome</keyword>
<feature type="transmembrane region" description="Helical" evidence="1">
    <location>
        <begin position="12"/>
        <end position="34"/>
    </location>
</feature>
<feature type="transmembrane region" description="Helical" evidence="1">
    <location>
        <begin position="205"/>
        <end position="235"/>
    </location>
</feature>
<keyword evidence="1" id="KW-0472">Membrane</keyword>
<evidence type="ECO:0000313" key="3">
    <source>
        <dbReference type="Proteomes" id="UP000037035"/>
    </source>
</evidence>
<proteinExistence type="predicted"/>
<organism evidence="2 3">
    <name type="scientific">Puccinia sorghi</name>
    <dbReference type="NCBI Taxonomy" id="27349"/>
    <lineage>
        <taxon>Eukaryota</taxon>
        <taxon>Fungi</taxon>
        <taxon>Dikarya</taxon>
        <taxon>Basidiomycota</taxon>
        <taxon>Pucciniomycotina</taxon>
        <taxon>Pucciniomycetes</taxon>
        <taxon>Pucciniales</taxon>
        <taxon>Pucciniaceae</taxon>
        <taxon>Puccinia</taxon>
    </lineage>
</organism>
<name>A0A0L6VRR9_9BASI</name>
<protein>
    <submittedName>
        <fullName evidence="2">Uncharacterized protein</fullName>
    </submittedName>
</protein>
<dbReference type="VEuPathDB" id="FungiDB:VP01_1211g2"/>
<feature type="transmembrane region" description="Helical" evidence="1">
    <location>
        <begin position="54"/>
        <end position="78"/>
    </location>
</feature>
<gene>
    <name evidence="2" type="ORF">VP01_1211g2</name>
</gene>
<dbReference type="AlphaFoldDB" id="A0A0L6VRR9"/>
<evidence type="ECO:0000256" key="1">
    <source>
        <dbReference type="SAM" id="Phobius"/>
    </source>
</evidence>
<keyword evidence="1" id="KW-1133">Transmembrane helix</keyword>
<sequence length="332" mass="37675">MRSFIEKLSPVIVFFFLFLLFLFFFIVWLAAFFFPFHTGSLNADDASHLRVFLFSYVIGCIGRHFLFFVLFLVGWLVASMHDDCNELLLPKKRKLLGLVNCSSELLLLRLQKDGIGSASIECARVQERILPCLKPAIIYTQQLRWFANSPKPTNARYYCWNFNSSPLISFLLSSLLQIIKIIVMIKKSDGCYFSPAHLKELKSLLVSFIALFRLVCLSDLNLIHFSVIFYSIYFYSPLFFLKKKHILTCFQSRDALLMDLSARISKLLLAAEKVRAGNRWGGSVWGLKRASEVWRTRVVPEGASGGKSGRQSARGSGDCAAGGLVTGWYVTL</sequence>
<reference evidence="2 3" key="1">
    <citation type="submission" date="2015-08" db="EMBL/GenBank/DDBJ databases">
        <title>Next Generation Sequencing and Analysis of the Genome of Puccinia sorghi L Schw, the Causal Agent of Maize Common Rust.</title>
        <authorList>
            <person name="Rochi L."/>
            <person name="Burguener G."/>
            <person name="Darino M."/>
            <person name="Turjanski A."/>
            <person name="Kreff E."/>
            <person name="Dieguez M.J."/>
            <person name="Sacco F."/>
        </authorList>
    </citation>
    <scope>NUCLEOTIDE SEQUENCE [LARGE SCALE GENOMIC DNA]</scope>
    <source>
        <strain evidence="2 3">RO10H11247</strain>
    </source>
</reference>
<keyword evidence="1" id="KW-0812">Transmembrane</keyword>
<feature type="transmembrane region" description="Helical" evidence="1">
    <location>
        <begin position="166"/>
        <end position="185"/>
    </location>
</feature>
<comment type="caution">
    <text evidence="2">The sequence shown here is derived from an EMBL/GenBank/DDBJ whole genome shotgun (WGS) entry which is preliminary data.</text>
</comment>